<name>A0A9D1DNH2_9FIRM</name>
<protein>
    <submittedName>
        <fullName evidence="2">Uncharacterized protein</fullName>
    </submittedName>
</protein>
<sequence length="90" mass="9958">MIKGISKQIIEVQDTQSQYYEKAYFVVRPEFSAMEQALLEREARRIVRQAGAPSRFRKTLTKQAVIAAAGTVFLIAGGVLAYGSVSGWFG</sequence>
<evidence type="ECO:0000313" key="2">
    <source>
        <dbReference type="EMBL" id="HIR56127.1"/>
    </source>
</evidence>
<dbReference type="EMBL" id="DVHF01000005">
    <property type="protein sequence ID" value="HIR56127.1"/>
    <property type="molecule type" value="Genomic_DNA"/>
</dbReference>
<comment type="caution">
    <text evidence="2">The sequence shown here is derived from an EMBL/GenBank/DDBJ whole genome shotgun (WGS) entry which is preliminary data.</text>
</comment>
<evidence type="ECO:0000256" key="1">
    <source>
        <dbReference type="SAM" id="Phobius"/>
    </source>
</evidence>
<dbReference type="AlphaFoldDB" id="A0A9D1DNH2"/>
<accession>A0A9D1DNH2</accession>
<keyword evidence="1" id="KW-0812">Transmembrane</keyword>
<reference evidence="2" key="1">
    <citation type="submission" date="2020-10" db="EMBL/GenBank/DDBJ databases">
        <authorList>
            <person name="Gilroy R."/>
        </authorList>
    </citation>
    <scope>NUCLEOTIDE SEQUENCE</scope>
    <source>
        <strain evidence="2">ChiSjej1B19-7085</strain>
    </source>
</reference>
<gene>
    <name evidence="2" type="ORF">IAA54_00500</name>
</gene>
<keyword evidence="1" id="KW-0472">Membrane</keyword>
<proteinExistence type="predicted"/>
<evidence type="ECO:0000313" key="3">
    <source>
        <dbReference type="Proteomes" id="UP000886785"/>
    </source>
</evidence>
<organism evidence="2 3">
    <name type="scientific">Candidatus Gallacutalibacter pullicola</name>
    <dbReference type="NCBI Taxonomy" id="2840830"/>
    <lineage>
        <taxon>Bacteria</taxon>
        <taxon>Bacillati</taxon>
        <taxon>Bacillota</taxon>
        <taxon>Clostridia</taxon>
        <taxon>Eubacteriales</taxon>
        <taxon>Candidatus Gallacutalibacter</taxon>
    </lineage>
</organism>
<keyword evidence="1" id="KW-1133">Transmembrane helix</keyword>
<reference evidence="2" key="2">
    <citation type="journal article" date="2021" name="PeerJ">
        <title>Extensive microbial diversity within the chicken gut microbiome revealed by metagenomics and culture.</title>
        <authorList>
            <person name="Gilroy R."/>
            <person name="Ravi A."/>
            <person name="Getino M."/>
            <person name="Pursley I."/>
            <person name="Horton D.L."/>
            <person name="Alikhan N.F."/>
            <person name="Baker D."/>
            <person name="Gharbi K."/>
            <person name="Hall N."/>
            <person name="Watson M."/>
            <person name="Adriaenssens E.M."/>
            <person name="Foster-Nyarko E."/>
            <person name="Jarju S."/>
            <person name="Secka A."/>
            <person name="Antonio M."/>
            <person name="Oren A."/>
            <person name="Chaudhuri R.R."/>
            <person name="La Ragione R."/>
            <person name="Hildebrand F."/>
            <person name="Pallen M.J."/>
        </authorList>
    </citation>
    <scope>NUCLEOTIDE SEQUENCE</scope>
    <source>
        <strain evidence="2">ChiSjej1B19-7085</strain>
    </source>
</reference>
<dbReference type="Proteomes" id="UP000886785">
    <property type="component" value="Unassembled WGS sequence"/>
</dbReference>
<feature type="transmembrane region" description="Helical" evidence="1">
    <location>
        <begin position="64"/>
        <end position="85"/>
    </location>
</feature>